<evidence type="ECO:0000313" key="10">
    <source>
        <dbReference type="Proteomes" id="UP000076079"/>
    </source>
</evidence>
<dbReference type="PROSITE" id="PS51085">
    <property type="entry name" value="2FE2S_FER_2"/>
    <property type="match status" value="1"/>
</dbReference>
<dbReference type="PANTHER" id="PTHR45444:SF3">
    <property type="entry name" value="XANTHINE DEHYDROGENASE"/>
    <property type="match status" value="1"/>
</dbReference>
<dbReference type="GO" id="GO:0016491">
    <property type="term" value="F:oxidoreductase activity"/>
    <property type="evidence" value="ECO:0007669"/>
    <property type="project" value="UniProtKB-KW"/>
</dbReference>
<dbReference type="KEGG" id="abac:LuPra_00180"/>
<feature type="domain" description="2Fe-2S ferredoxin-type" evidence="7">
    <location>
        <begin position="1"/>
        <end position="86"/>
    </location>
</feature>
<dbReference type="EC" id="1.3.7.9" evidence="9"/>
<dbReference type="Proteomes" id="UP000076079">
    <property type="component" value="Chromosome"/>
</dbReference>
<dbReference type="InterPro" id="IPR005107">
    <property type="entry name" value="CO_DH_flav_C"/>
</dbReference>
<dbReference type="Pfam" id="PF03450">
    <property type="entry name" value="CO_deh_flav_C"/>
    <property type="match status" value="1"/>
</dbReference>
<reference evidence="10" key="2">
    <citation type="submission" date="2016-04" db="EMBL/GenBank/DDBJ databases">
        <title>First Complete Genome Sequence of a Subdivision 6 Acidobacterium.</title>
        <authorList>
            <person name="Huang S."/>
            <person name="Vieira S."/>
            <person name="Bunk B."/>
            <person name="Riedel T."/>
            <person name="Sproeer C."/>
            <person name="Overmann J."/>
        </authorList>
    </citation>
    <scope>NUCLEOTIDE SEQUENCE [LARGE SCALE GENOMIC DNA]</scope>
    <source>
        <strain evidence="10">DSM 100886 HEG_-6_39</strain>
    </source>
</reference>
<reference evidence="9 10" key="1">
    <citation type="journal article" date="2016" name="Genome Announc.">
        <title>First Complete Genome Sequence of a Subdivision 6 Acidobacterium Strain.</title>
        <authorList>
            <person name="Huang S."/>
            <person name="Vieira S."/>
            <person name="Bunk B."/>
            <person name="Riedel T."/>
            <person name="Sproer C."/>
            <person name="Overmann J."/>
        </authorList>
    </citation>
    <scope>NUCLEOTIDE SEQUENCE [LARGE SCALE GENOMIC DNA]</scope>
    <source>
        <strain evidence="10">DSM 100886 HEG_-6_39</strain>
    </source>
</reference>
<dbReference type="InterPro" id="IPR012675">
    <property type="entry name" value="Beta-grasp_dom_sf"/>
</dbReference>
<evidence type="ECO:0000259" key="7">
    <source>
        <dbReference type="PROSITE" id="PS51085"/>
    </source>
</evidence>
<dbReference type="RefSeq" id="WP_110169023.1">
    <property type="nucleotide sequence ID" value="NZ_CP015136.1"/>
</dbReference>
<dbReference type="InterPro" id="IPR016169">
    <property type="entry name" value="FAD-bd_PCMH_sub2"/>
</dbReference>
<proteinExistence type="predicted"/>
<dbReference type="InterPro" id="IPR036884">
    <property type="entry name" value="2Fe-2S-bd_dom_sf"/>
</dbReference>
<dbReference type="GO" id="GO:0071949">
    <property type="term" value="F:FAD binding"/>
    <property type="evidence" value="ECO:0007669"/>
    <property type="project" value="InterPro"/>
</dbReference>
<keyword evidence="2" id="KW-0479">Metal-binding</keyword>
<evidence type="ECO:0000256" key="2">
    <source>
        <dbReference type="ARBA" id="ARBA00022723"/>
    </source>
</evidence>
<dbReference type="InterPro" id="IPR016166">
    <property type="entry name" value="FAD-bd_PCMH"/>
</dbReference>
<keyword evidence="5" id="KW-0408">Iron</keyword>
<dbReference type="InterPro" id="IPR006058">
    <property type="entry name" value="2Fe2S_fd_BS"/>
</dbReference>
<dbReference type="Pfam" id="PF01799">
    <property type="entry name" value="Fer2_2"/>
    <property type="match status" value="1"/>
</dbReference>
<dbReference type="Gene3D" id="1.10.150.120">
    <property type="entry name" value="[2Fe-2S]-binding domain"/>
    <property type="match status" value="1"/>
</dbReference>
<evidence type="ECO:0000256" key="4">
    <source>
        <dbReference type="ARBA" id="ARBA00023002"/>
    </source>
</evidence>
<keyword evidence="10" id="KW-1185">Reference proteome</keyword>
<gene>
    <name evidence="9" type="primary">hcrC_1</name>
    <name evidence="9" type="ORF">LuPra_00180</name>
</gene>
<sequence>MFEFVLNGQVVRVPGASADMTLLDYLRSRGLTGAKEGCAEGECGACAVVIRCGRPNEAGSEYRAVNSCLMLLPMAAGREIDTVESLADDDRLAPAQQALAAAGGSQCGYCTPGFVMSLMAEYYRPGRVGACDPSALDGNLCRCTGYRPIADAARSLGPATPDRFSARLEHSVPALEQVTVDGFSRPTSVDSCVALLQGNPTAALVAGGTDLVVERNLRQRRWPHLVSVEAIEELHTLDDTAECVRIGAARPLADLLRGWSDAPEAVREWVTLFASPLIRHRATLGGNLATASPIGDGAPLLLALDASIEIASPGHDDADPWAGLGHLRPPGVGAQGEPALPSTRSTSSPAIGQRQAKRRVMPLAEFFTAYRQTRLAPGELIVAIRVPRPLPRRLRFYKVTKRRLDDISTIAAAFAIDAPAGIVGRARVAFGGVAATPLRLPEAEAALEGQPWSLATVARAQDVIQRVLQPLSDHRGSREYRLAMACSLLEKCWWESQS</sequence>
<dbReference type="InterPro" id="IPR036010">
    <property type="entry name" value="2Fe-2S_ferredoxin-like_sf"/>
</dbReference>
<dbReference type="EMBL" id="CP015136">
    <property type="protein sequence ID" value="AMY07016.1"/>
    <property type="molecule type" value="Genomic_DNA"/>
</dbReference>
<dbReference type="InterPro" id="IPR036318">
    <property type="entry name" value="FAD-bd_PCMH-like_sf"/>
</dbReference>
<dbReference type="GO" id="GO:0051537">
    <property type="term" value="F:2 iron, 2 sulfur cluster binding"/>
    <property type="evidence" value="ECO:0007669"/>
    <property type="project" value="InterPro"/>
</dbReference>
<accession>A0A143PEZ3</accession>
<dbReference type="SUPFAM" id="SSF56176">
    <property type="entry name" value="FAD-binding/transporter-associated domain-like"/>
    <property type="match status" value="2"/>
</dbReference>
<evidence type="ECO:0000313" key="9">
    <source>
        <dbReference type="EMBL" id="AMY07016.1"/>
    </source>
</evidence>
<evidence type="ECO:0000256" key="1">
    <source>
        <dbReference type="ARBA" id="ARBA00022630"/>
    </source>
</evidence>
<dbReference type="SUPFAM" id="SSF47741">
    <property type="entry name" value="CO dehydrogenase ISP C-domain like"/>
    <property type="match status" value="1"/>
</dbReference>
<dbReference type="InterPro" id="IPR016167">
    <property type="entry name" value="FAD-bd_PCMH_sub1"/>
</dbReference>
<dbReference type="InterPro" id="IPR002346">
    <property type="entry name" value="Mopterin_DH_FAD-bd"/>
</dbReference>
<dbReference type="PROSITE" id="PS51387">
    <property type="entry name" value="FAD_PCMH"/>
    <property type="match status" value="1"/>
</dbReference>
<dbReference type="PIRSF" id="PIRSF036557">
    <property type="entry name" value="XdhA_RC"/>
    <property type="match status" value="1"/>
</dbReference>
<dbReference type="AlphaFoldDB" id="A0A143PEZ3"/>
<dbReference type="PATRIC" id="fig|1813736.3.peg.191"/>
<dbReference type="PROSITE" id="PS00197">
    <property type="entry name" value="2FE2S_FER_1"/>
    <property type="match status" value="1"/>
</dbReference>
<dbReference type="InterPro" id="IPR036683">
    <property type="entry name" value="CO_DH_flav_C_dom_sf"/>
</dbReference>
<feature type="region of interest" description="Disordered" evidence="6">
    <location>
        <begin position="332"/>
        <end position="354"/>
    </location>
</feature>
<keyword evidence="1" id="KW-0285">Flavoprotein</keyword>
<dbReference type="InterPro" id="IPR012175">
    <property type="entry name" value="Xanth_DH_ssu_bac"/>
</dbReference>
<dbReference type="GO" id="GO:0005506">
    <property type="term" value="F:iron ion binding"/>
    <property type="evidence" value="ECO:0007669"/>
    <property type="project" value="InterPro"/>
</dbReference>
<evidence type="ECO:0000256" key="3">
    <source>
        <dbReference type="ARBA" id="ARBA00022827"/>
    </source>
</evidence>
<dbReference type="OrthoDB" id="9789842at2"/>
<dbReference type="InterPro" id="IPR002888">
    <property type="entry name" value="2Fe-2S-bd"/>
</dbReference>
<evidence type="ECO:0000259" key="8">
    <source>
        <dbReference type="PROSITE" id="PS51387"/>
    </source>
</evidence>
<protein>
    <submittedName>
        <fullName evidence="9">4-hydroxybenzoyl-CoA reductase subunit gamma</fullName>
        <ecNumber evidence="9">1.3.7.9</ecNumber>
    </submittedName>
</protein>
<dbReference type="Gene3D" id="3.30.390.50">
    <property type="entry name" value="CO dehydrogenase flavoprotein, C-terminal domain"/>
    <property type="match status" value="1"/>
</dbReference>
<keyword evidence="3" id="KW-0274">FAD</keyword>
<evidence type="ECO:0000256" key="5">
    <source>
        <dbReference type="ARBA" id="ARBA00023004"/>
    </source>
</evidence>
<dbReference type="STRING" id="1855912.LuPra_00180"/>
<dbReference type="Pfam" id="PF00111">
    <property type="entry name" value="Fer2"/>
    <property type="match status" value="1"/>
</dbReference>
<dbReference type="InterPro" id="IPR016208">
    <property type="entry name" value="Ald_Oxase/xanthine_DH-like"/>
</dbReference>
<dbReference type="InterPro" id="IPR001041">
    <property type="entry name" value="2Fe-2S_ferredoxin-type"/>
</dbReference>
<dbReference type="SUPFAM" id="SSF55447">
    <property type="entry name" value="CO dehydrogenase flavoprotein C-terminal domain-like"/>
    <property type="match status" value="1"/>
</dbReference>
<dbReference type="CDD" id="cd00207">
    <property type="entry name" value="fer2"/>
    <property type="match status" value="1"/>
</dbReference>
<name>A0A143PEZ3_LUTPR</name>
<dbReference type="Gene3D" id="3.10.20.30">
    <property type="match status" value="1"/>
</dbReference>
<evidence type="ECO:0000256" key="6">
    <source>
        <dbReference type="SAM" id="MobiDB-lite"/>
    </source>
</evidence>
<organism evidence="9 10">
    <name type="scientific">Luteitalea pratensis</name>
    <dbReference type="NCBI Taxonomy" id="1855912"/>
    <lineage>
        <taxon>Bacteria</taxon>
        <taxon>Pseudomonadati</taxon>
        <taxon>Acidobacteriota</taxon>
        <taxon>Vicinamibacteria</taxon>
        <taxon>Vicinamibacterales</taxon>
        <taxon>Vicinamibacteraceae</taxon>
        <taxon>Luteitalea</taxon>
    </lineage>
</organism>
<dbReference type="SMART" id="SM01092">
    <property type="entry name" value="CO_deh_flav_C"/>
    <property type="match status" value="1"/>
</dbReference>
<dbReference type="PANTHER" id="PTHR45444">
    <property type="entry name" value="XANTHINE DEHYDROGENASE"/>
    <property type="match status" value="1"/>
</dbReference>
<feature type="domain" description="FAD-binding PCMH-type" evidence="8">
    <location>
        <begin position="175"/>
        <end position="391"/>
    </location>
</feature>
<dbReference type="Pfam" id="PF00941">
    <property type="entry name" value="FAD_binding_5"/>
    <property type="match status" value="1"/>
</dbReference>
<dbReference type="SUPFAM" id="SSF54292">
    <property type="entry name" value="2Fe-2S ferredoxin-like"/>
    <property type="match status" value="1"/>
</dbReference>
<dbReference type="Gene3D" id="3.30.43.10">
    <property type="entry name" value="Uridine Diphospho-n-acetylenolpyruvylglucosamine Reductase, domain 2"/>
    <property type="match status" value="1"/>
</dbReference>
<dbReference type="Gene3D" id="3.30.465.10">
    <property type="match status" value="1"/>
</dbReference>
<keyword evidence="4 9" id="KW-0560">Oxidoreductase</keyword>